<accession>A0A3E1HK23</accession>
<dbReference type="SUPFAM" id="SSF140459">
    <property type="entry name" value="PE/PPE dimer-like"/>
    <property type="match status" value="1"/>
</dbReference>
<dbReference type="Pfam" id="PF00934">
    <property type="entry name" value="PE"/>
    <property type="match status" value="1"/>
</dbReference>
<dbReference type="Gene3D" id="1.10.287.850">
    <property type="entry name" value="HP0062-like domain"/>
    <property type="match status" value="1"/>
</dbReference>
<protein>
    <submittedName>
        <fullName evidence="2">PE family protein</fullName>
    </submittedName>
</protein>
<dbReference type="InterPro" id="IPR000084">
    <property type="entry name" value="PE-PGRS_N"/>
</dbReference>
<keyword evidence="3" id="KW-1185">Reference proteome</keyword>
<dbReference type="InterPro" id="IPR038332">
    <property type="entry name" value="PPE_sf"/>
</dbReference>
<name>A0A3E1HK23_9MYCO</name>
<dbReference type="OrthoDB" id="4753478at2"/>
<evidence type="ECO:0000313" key="3">
    <source>
        <dbReference type="Proteomes" id="UP000258522"/>
    </source>
</evidence>
<dbReference type="RefSeq" id="WP_116539436.1">
    <property type="nucleotide sequence ID" value="NZ_QAYL01000002.1"/>
</dbReference>
<evidence type="ECO:0000259" key="1">
    <source>
        <dbReference type="Pfam" id="PF00934"/>
    </source>
</evidence>
<sequence length="97" mass="10283">MSFLGQHNHVALTTEADVLQSLGAATVASSAVAVSATNETAPLDANEMTRQHCWPKFFSNHGQQYPAHATRGAAIHQKLVQMLLTDSLASAPTEIGN</sequence>
<reference evidence="2 3" key="1">
    <citation type="submission" date="2018-07" db="EMBL/GenBank/DDBJ databases">
        <title>Whole genome sequence of Mycobacterium uberis.</title>
        <authorList>
            <person name="Benjak A."/>
        </authorList>
    </citation>
    <scope>NUCLEOTIDE SEQUENCE [LARGE SCALE GENOMIC DNA]</scope>
    <source>
        <strain evidence="2 3">Jura</strain>
    </source>
</reference>
<dbReference type="EMBL" id="QAYL01000002">
    <property type="protein sequence ID" value="RFD26808.1"/>
    <property type="molecule type" value="Genomic_DNA"/>
</dbReference>
<evidence type="ECO:0000313" key="2">
    <source>
        <dbReference type="EMBL" id="RFD26808.1"/>
    </source>
</evidence>
<feature type="domain" description="PE" evidence="1">
    <location>
        <begin position="11"/>
        <end position="89"/>
    </location>
</feature>
<proteinExistence type="predicted"/>
<dbReference type="Proteomes" id="UP000258522">
    <property type="component" value="Unassembled WGS sequence"/>
</dbReference>
<comment type="caution">
    <text evidence="2">The sequence shown here is derived from an EMBL/GenBank/DDBJ whole genome shotgun (WGS) entry which is preliminary data.</text>
</comment>
<gene>
    <name evidence="2" type="ORF">MUBE_03070</name>
</gene>
<dbReference type="AlphaFoldDB" id="A0A3E1HK23"/>
<organism evidence="2 3">
    <name type="scientific">Mycobacterium uberis</name>
    <dbReference type="NCBI Taxonomy" id="2162698"/>
    <lineage>
        <taxon>Bacteria</taxon>
        <taxon>Bacillati</taxon>
        <taxon>Actinomycetota</taxon>
        <taxon>Actinomycetes</taxon>
        <taxon>Mycobacteriales</taxon>
        <taxon>Mycobacteriaceae</taxon>
        <taxon>Mycobacterium</taxon>
    </lineage>
</organism>